<keyword evidence="1" id="KW-1133">Transmembrane helix</keyword>
<feature type="transmembrane region" description="Helical" evidence="1">
    <location>
        <begin position="437"/>
        <end position="455"/>
    </location>
</feature>
<accession>A0A6J4NF06</accession>
<gene>
    <name evidence="3" type="ORF">AVDCRST_MAG74-700</name>
</gene>
<sequence>MNSNNSIVAIAHTNEKHRSQERVLEVVREAVNLLGGMKRFVKAGDTVLLKPNLTVFYGTEEGCTTDPLVVGALIRLAKEAGAGRVIVGESSGEFFDSIQCMKITGVAAVAEREGAETIDLGSDSTPNRNVKLASGEIVPRPVPLLDSDVIINVPKAKTHHYEPVSGALKNWMGTCNQNWRQIHHGDDDSIKRFVEIMAHRKPDLNVVDALIAGEGDGPIANQPHWCGCILASVDPVAIDVSIARLLSQEKSKISFKYAAEAERQGLGTQTNIEYIGRQIDEVKIPAWSGHEGFDYLPINFLVGTGVSLAGTIGHVKSAIDSMLRRNDLNNLIWLKGTPTIMIGNIEDPQFEAHLKEGPYLVFDDAARDEYKNDSRVHFVGGHPVLRDAMTGLLKGLGADANVGGQAIMAYEQLQRWGQHNLEYGTRARKAITIAKPLVAAGIAIAGIAALGKLIGKMAKKSDRK</sequence>
<keyword evidence="1" id="KW-0812">Transmembrane</keyword>
<dbReference type="EMBL" id="CADCUR010000053">
    <property type="protein sequence ID" value="CAA9386231.1"/>
    <property type="molecule type" value="Genomic_DNA"/>
</dbReference>
<dbReference type="InterPro" id="IPR007160">
    <property type="entry name" value="DUF362"/>
</dbReference>
<evidence type="ECO:0000256" key="1">
    <source>
        <dbReference type="SAM" id="Phobius"/>
    </source>
</evidence>
<dbReference type="AlphaFoldDB" id="A0A6J4NF06"/>
<feature type="domain" description="DUF362" evidence="2">
    <location>
        <begin position="47"/>
        <end position="243"/>
    </location>
</feature>
<name>A0A6J4NF06_9BACT</name>
<keyword evidence="1" id="KW-0472">Membrane</keyword>
<evidence type="ECO:0000313" key="3">
    <source>
        <dbReference type="EMBL" id="CAA9386231.1"/>
    </source>
</evidence>
<dbReference type="Pfam" id="PF04015">
    <property type="entry name" value="DUF362"/>
    <property type="match status" value="1"/>
</dbReference>
<evidence type="ECO:0000259" key="2">
    <source>
        <dbReference type="Pfam" id="PF04015"/>
    </source>
</evidence>
<proteinExistence type="predicted"/>
<organism evidence="3">
    <name type="scientific">uncultured Pyrinomonadaceae bacterium</name>
    <dbReference type="NCBI Taxonomy" id="2283094"/>
    <lineage>
        <taxon>Bacteria</taxon>
        <taxon>Pseudomonadati</taxon>
        <taxon>Acidobacteriota</taxon>
        <taxon>Blastocatellia</taxon>
        <taxon>Blastocatellales</taxon>
        <taxon>Pyrinomonadaceae</taxon>
        <taxon>environmental samples</taxon>
    </lineage>
</organism>
<reference evidence="3" key="1">
    <citation type="submission" date="2020-02" db="EMBL/GenBank/DDBJ databases">
        <authorList>
            <person name="Meier V. D."/>
        </authorList>
    </citation>
    <scope>NUCLEOTIDE SEQUENCE</scope>
    <source>
        <strain evidence="3">AVDCRST_MAG74</strain>
    </source>
</reference>
<protein>
    <recommendedName>
        <fullName evidence="2">DUF362 domain-containing protein</fullName>
    </recommendedName>
</protein>